<keyword evidence="1" id="KW-1133">Transmembrane helix</keyword>
<dbReference type="RefSeq" id="WP_004801103.1">
    <property type="nucleotide sequence ID" value="NZ_KB446646.1"/>
</dbReference>
<dbReference type="InterPro" id="IPR052920">
    <property type="entry name" value="DNA-binding_regulatory"/>
</dbReference>
<sequence>MKTKTKVLIGTSIVSTLAAGYFVSGYIGLLYAARRRKHSSVILHPLTQNELDYIKNLEKETLSITSFDGIRLKGTVIKGNTNKAVICVHGYHSSGYRDFQYFIRFYHELGYTILLPEDRAHGDSQGKYIGFGWQDRLDLIEWIHELQKYFRFQPIQIALHGISMGASTVLMASGEDLSSDVKCIISDCAYSNIKEEFRYFLKEAKLPSRTILSSAIILSKNILGYDIRKADAIKQVEKSHIPTLFIHGDQDTVVPVRNASQLYNACNAEKELVIVKGAEHADSIITNPDLYFEKLKEFLDNHIN</sequence>
<dbReference type="InterPro" id="IPR001375">
    <property type="entry name" value="Peptidase_S9_cat"/>
</dbReference>
<dbReference type="AlphaFoldDB" id="M2Q453"/>
<dbReference type="Pfam" id="PF00326">
    <property type="entry name" value="Peptidase_S9"/>
    <property type="match status" value="1"/>
</dbReference>
<dbReference type="EMBL" id="AGEJ01000001">
    <property type="protein sequence ID" value="EMD17660.1"/>
    <property type="molecule type" value="Genomic_DNA"/>
</dbReference>
<dbReference type="PATRIC" id="fig|999415.3.peg.93"/>
<organism evidence="3 4">
    <name type="scientific">Eggerthia catenaformis OT 569 = DSM 20559</name>
    <dbReference type="NCBI Taxonomy" id="999415"/>
    <lineage>
        <taxon>Bacteria</taxon>
        <taxon>Bacillati</taxon>
        <taxon>Bacillota</taxon>
        <taxon>Erysipelotrichia</taxon>
        <taxon>Erysipelotrichales</taxon>
        <taxon>Coprobacillaceae</taxon>
        <taxon>Eggerthia</taxon>
    </lineage>
</organism>
<evidence type="ECO:0000259" key="2">
    <source>
        <dbReference type="Pfam" id="PF00326"/>
    </source>
</evidence>
<keyword evidence="1" id="KW-0812">Transmembrane</keyword>
<dbReference type="Proteomes" id="UP000011758">
    <property type="component" value="Unassembled WGS sequence"/>
</dbReference>
<dbReference type="STRING" id="999415.HMPREF9943_00092"/>
<dbReference type="Gene3D" id="3.40.50.1820">
    <property type="entry name" value="alpha/beta hydrolase"/>
    <property type="match status" value="1"/>
</dbReference>
<keyword evidence="4" id="KW-1185">Reference proteome</keyword>
<proteinExistence type="predicted"/>
<reference evidence="3 4" key="1">
    <citation type="submission" date="2013-02" db="EMBL/GenBank/DDBJ databases">
        <title>The Genome Sequence of Lactobacillus catenaformis F0143.</title>
        <authorList>
            <consortium name="The Broad Institute Genome Sequencing Platform"/>
            <person name="Earl A."/>
            <person name="Ward D."/>
            <person name="Feldgarden M."/>
            <person name="Gevers D."/>
            <person name="Izard J."/>
            <person name="Blanton J.M."/>
            <person name="Mathney J."/>
            <person name="Dewhirst F.E."/>
            <person name="Young S.K."/>
            <person name="Zeng Q."/>
            <person name="Gargeya S."/>
            <person name="Fitzgerald M."/>
            <person name="Haas B."/>
            <person name="Abouelleil A."/>
            <person name="Alvarado L."/>
            <person name="Arachchi H.M."/>
            <person name="Berlin A."/>
            <person name="Chapman S.B."/>
            <person name="Gearin G."/>
            <person name="Goldberg J."/>
            <person name="Griggs A."/>
            <person name="Gujja S."/>
            <person name="Hansen M."/>
            <person name="Heiman D."/>
            <person name="Howarth C."/>
            <person name="Larimer J."/>
            <person name="Lui A."/>
            <person name="MacDonald P.J.P."/>
            <person name="McCowen C."/>
            <person name="Montmayeur A."/>
            <person name="Murphy C."/>
            <person name="Neiman D."/>
            <person name="Pearson M."/>
            <person name="Priest M."/>
            <person name="Roberts A."/>
            <person name="Saif S."/>
            <person name="Shea T."/>
            <person name="Sisk P."/>
            <person name="Stolte C."/>
            <person name="Sykes S."/>
            <person name="Wortman J."/>
            <person name="Nusbaum C."/>
            <person name="Birren B."/>
        </authorList>
    </citation>
    <scope>NUCLEOTIDE SEQUENCE [LARGE SCALE GENOMIC DNA]</scope>
    <source>
        <strain evidence="3 4">OT 569</strain>
    </source>
</reference>
<dbReference type="PANTHER" id="PTHR43358">
    <property type="entry name" value="ALPHA/BETA-HYDROLASE"/>
    <property type="match status" value="1"/>
</dbReference>
<protein>
    <recommendedName>
        <fullName evidence="2">Peptidase S9 prolyl oligopeptidase catalytic domain-containing protein</fullName>
    </recommendedName>
</protein>
<dbReference type="OrthoDB" id="9776685at2"/>
<feature type="domain" description="Peptidase S9 prolyl oligopeptidase catalytic" evidence="2">
    <location>
        <begin position="138"/>
        <end position="303"/>
    </location>
</feature>
<comment type="caution">
    <text evidence="3">The sequence shown here is derived from an EMBL/GenBank/DDBJ whole genome shotgun (WGS) entry which is preliminary data.</text>
</comment>
<dbReference type="eggNOG" id="COG1073">
    <property type="taxonomic scope" value="Bacteria"/>
</dbReference>
<evidence type="ECO:0000313" key="4">
    <source>
        <dbReference type="Proteomes" id="UP000011758"/>
    </source>
</evidence>
<name>M2Q453_9FIRM</name>
<dbReference type="SUPFAM" id="SSF53474">
    <property type="entry name" value="alpha/beta-Hydrolases"/>
    <property type="match status" value="1"/>
</dbReference>
<dbReference type="InterPro" id="IPR029058">
    <property type="entry name" value="AB_hydrolase_fold"/>
</dbReference>
<evidence type="ECO:0000313" key="3">
    <source>
        <dbReference type="EMBL" id="EMD17660.1"/>
    </source>
</evidence>
<gene>
    <name evidence="3" type="ORF">HMPREF9943_00092</name>
</gene>
<keyword evidence="1" id="KW-0472">Membrane</keyword>
<evidence type="ECO:0000256" key="1">
    <source>
        <dbReference type="SAM" id="Phobius"/>
    </source>
</evidence>
<feature type="transmembrane region" description="Helical" evidence="1">
    <location>
        <begin position="7"/>
        <end position="33"/>
    </location>
</feature>
<dbReference type="PANTHER" id="PTHR43358:SF4">
    <property type="entry name" value="ALPHA_BETA HYDROLASE FOLD-1 DOMAIN-CONTAINING PROTEIN"/>
    <property type="match status" value="1"/>
</dbReference>
<accession>M2Q453</accession>
<dbReference type="BioCyc" id="ECAT999415-HMP:GTTI-101-MONOMER"/>